<dbReference type="InterPro" id="IPR015943">
    <property type="entry name" value="WD40/YVTN_repeat-like_dom_sf"/>
</dbReference>
<dbReference type="AlphaFoldDB" id="A0AAJ8JVJ4"/>
<dbReference type="Pfam" id="PF00400">
    <property type="entry name" value="WD40"/>
    <property type="match status" value="2"/>
</dbReference>
<reference evidence="1" key="2">
    <citation type="journal article" date="2022" name="Elife">
        <title>Obligate sexual reproduction of a homothallic fungus closely related to the Cryptococcus pathogenic species complex.</title>
        <authorList>
            <person name="Passer A.R."/>
            <person name="Clancey S.A."/>
            <person name="Shea T."/>
            <person name="David-Palma M."/>
            <person name="Averette A.F."/>
            <person name="Boekhout T."/>
            <person name="Porcel B.M."/>
            <person name="Nowrousian M."/>
            <person name="Cuomo C.A."/>
            <person name="Sun S."/>
            <person name="Heitman J."/>
            <person name="Coelho M.A."/>
        </authorList>
    </citation>
    <scope>NUCLEOTIDE SEQUENCE</scope>
    <source>
        <strain evidence="1">CBS 7841</strain>
    </source>
</reference>
<reference evidence="1" key="1">
    <citation type="submission" date="2016-06" db="EMBL/GenBank/DDBJ databases">
        <authorList>
            <person name="Cuomo C."/>
            <person name="Litvintseva A."/>
            <person name="Heitman J."/>
            <person name="Chen Y."/>
            <person name="Sun S."/>
            <person name="Springer D."/>
            <person name="Dromer F."/>
            <person name="Young S."/>
            <person name="Zeng Q."/>
            <person name="Chapman S."/>
            <person name="Gujja S."/>
            <person name="Saif S."/>
            <person name="Birren B."/>
        </authorList>
    </citation>
    <scope>NUCLEOTIDE SEQUENCE</scope>
    <source>
        <strain evidence="1">CBS 7841</strain>
    </source>
</reference>
<evidence type="ECO:0000313" key="1">
    <source>
        <dbReference type="EMBL" id="WVN89270.1"/>
    </source>
</evidence>
<dbReference type="GeneID" id="91088701"/>
<evidence type="ECO:0008006" key="3">
    <source>
        <dbReference type="Google" id="ProtNLM"/>
    </source>
</evidence>
<reference evidence="1" key="3">
    <citation type="submission" date="2024-01" db="EMBL/GenBank/DDBJ databases">
        <authorList>
            <person name="Coelho M.A."/>
            <person name="David-Palma M."/>
            <person name="Shea T."/>
            <person name="Sun S."/>
            <person name="Cuomo C.A."/>
            <person name="Heitman J."/>
        </authorList>
    </citation>
    <scope>NUCLEOTIDE SEQUENCE</scope>
    <source>
        <strain evidence="1">CBS 7841</strain>
    </source>
</reference>
<dbReference type="InterPro" id="IPR001680">
    <property type="entry name" value="WD40_rpt"/>
</dbReference>
<proteinExistence type="predicted"/>
<dbReference type="PANTHER" id="PTHR19879">
    <property type="entry name" value="TRANSCRIPTION INITIATION FACTOR TFIID"/>
    <property type="match status" value="1"/>
</dbReference>
<dbReference type="SUPFAM" id="SSF50978">
    <property type="entry name" value="WD40 repeat-like"/>
    <property type="match status" value="1"/>
</dbReference>
<gene>
    <name evidence="1" type="ORF">L203_104491</name>
</gene>
<dbReference type="Gene3D" id="2.130.10.10">
    <property type="entry name" value="YVTN repeat-like/Quinoprotein amine dehydrogenase"/>
    <property type="match status" value="2"/>
</dbReference>
<keyword evidence="2" id="KW-1185">Reference proteome</keyword>
<dbReference type="SMART" id="SM00320">
    <property type="entry name" value="WD40"/>
    <property type="match status" value="3"/>
</dbReference>
<dbReference type="RefSeq" id="XP_066069970.1">
    <property type="nucleotide sequence ID" value="XM_066213873.1"/>
</dbReference>
<dbReference type="EMBL" id="CP143788">
    <property type="protein sequence ID" value="WVN89270.1"/>
    <property type="molecule type" value="Genomic_DNA"/>
</dbReference>
<organism evidence="1 2">
    <name type="scientific">Cryptococcus depauperatus CBS 7841</name>
    <dbReference type="NCBI Taxonomy" id="1295531"/>
    <lineage>
        <taxon>Eukaryota</taxon>
        <taxon>Fungi</taxon>
        <taxon>Dikarya</taxon>
        <taxon>Basidiomycota</taxon>
        <taxon>Agaricomycotina</taxon>
        <taxon>Tremellomycetes</taxon>
        <taxon>Tremellales</taxon>
        <taxon>Cryptococcaceae</taxon>
        <taxon>Cryptococcus</taxon>
    </lineage>
</organism>
<accession>A0AAJ8JVJ4</accession>
<sequence>MPPPSNDNLVQNLIAHYLASNYPSVLEPFLRASKVSLPDPARPPQPDLRTLVDDWLSEQLAQQMAVATIDENKELVLNGSWQGWKIKDMLRIKLKENVEFSVRSKIEGISAANLLSVTALHVPRREFDTSLAVYKASCPLSIVVTSVDKTLKIIDYSSREVDRIIQPHRAAILSFAFHPVNPRFLLTGSMDGTTILTDLVTNRSLQTFSSKKFVVRVSFSPNGLYMATASYDRDIVIYVATSSAMPPPLRGDDIPIDNMDIPAFACEPGLRFTEAKRITVEWNPEAILFHPESKYLLYTTRSSHLLYYVCLPSESTALREEWSIKTKSFNPSPMDTHISFTVLNMALHPSGRIVACQTGDHVGNSGERILLYGIEPEESERLACLWTGSEGDKYVLPRMAWLPDGSGLVITSPDGYLHLIALNGENRANVRVHGVDDLRPSSSQVIRDCCVVTGNESEGSCEIISVGYDKCIRISKIGIFED</sequence>
<dbReference type="Proteomes" id="UP000094043">
    <property type="component" value="Chromosome 5"/>
</dbReference>
<evidence type="ECO:0000313" key="2">
    <source>
        <dbReference type="Proteomes" id="UP000094043"/>
    </source>
</evidence>
<protein>
    <recommendedName>
        <fullName evidence="3">LisH domain-containing protein</fullName>
    </recommendedName>
</protein>
<name>A0AAJ8JVJ4_9TREE</name>
<dbReference type="PANTHER" id="PTHR19879:SF9">
    <property type="entry name" value="TRANSCRIPTION INITIATION FACTOR TFIID SUBUNIT 5"/>
    <property type="match status" value="1"/>
</dbReference>
<dbReference type="InterPro" id="IPR036322">
    <property type="entry name" value="WD40_repeat_dom_sf"/>
</dbReference>
<dbReference type="KEGG" id="cdep:91088701"/>